<gene>
    <name evidence="1" type="ORF">HPB50_025433</name>
</gene>
<dbReference type="Proteomes" id="UP000821845">
    <property type="component" value="Chromosome 4"/>
</dbReference>
<accession>A0ACB7SIN0</accession>
<sequence>MRGSCRKKAKSGSVIEREEERSTGDSSSVAPPLTPPPFPSFSLLPLSPRTPPPPFALARSVAAPPATADVSLMPCATVGAAVFSVDALWRGALNRSYLQVARDLVV</sequence>
<name>A0ACB7SIN0_HYAAI</name>
<reference evidence="1" key="1">
    <citation type="submission" date="2020-05" db="EMBL/GenBank/DDBJ databases">
        <title>Large-scale comparative analyses of tick genomes elucidate their genetic diversity and vector capacities.</title>
        <authorList>
            <person name="Jia N."/>
            <person name="Wang J."/>
            <person name="Shi W."/>
            <person name="Du L."/>
            <person name="Sun Y."/>
            <person name="Zhan W."/>
            <person name="Jiang J."/>
            <person name="Wang Q."/>
            <person name="Zhang B."/>
            <person name="Ji P."/>
            <person name="Sakyi L.B."/>
            <person name="Cui X."/>
            <person name="Yuan T."/>
            <person name="Jiang B."/>
            <person name="Yang W."/>
            <person name="Lam T.T.-Y."/>
            <person name="Chang Q."/>
            <person name="Ding S."/>
            <person name="Wang X."/>
            <person name="Zhu J."/>
            <person name="Ruan X."/>
            <person name="Zhao L."/>
            <person name="Wei J."/>
            <person name="Que T."/>
            <person name="Du C."/>
            <person name="Cheng J."/>
            <person name="Dai P."/>
            <person name="Han X."/>
            <person name="Huang E."/>
            <person name="Gao Y."/>
            <person name="Liu J."/>
            <person name="Shao H."/>
            <person name="Ye R."/>
            <person name="Li L."/>
            <person name="Wei W."/>
            <person name="Wang X."/>
            <person name="Wang C."/>
            <person name="Yang T."/>
            <person name="Huo Q."/>
            <person name="Li W."/>
            <person name="Guo W."/>
            <person name="Chen H."/>
            <person name="Zhou L."/>
            <person name="Ni X."/>
            <person name="Tian J."/>
            <person name="Zhou Y."/>
            <person name="Sheng Y."/>
            <person name="Liu T."/>
            <person name="Pan Y."/>
            <person name="Xia L."/>
            <person name="Li J."/>
            <person name="Zhao F."/>
            <person name="Cao W."/>
        </authorList>
    </citation>
    <scope>NUCLEOTIDE SEQUENCE</scope>
    <source>
        <strain evidence="1">Hyas-2018</strain>
    </source>
</reference>
<keyword evidence="2" id="KW-1185">Reference proteome</keyword>
<protein>
    <submittedName>
        <fullName evidence="1">Uncharacterized protein</fullName>
    </submittedName>
</protein>
<organism evidence="1 2">
    <name type="scientific">Hyalomma asiaticum</name>
    <name type="common">Tick</name>
    <dbReference type="NCBI Taxonomy" id="266040"/>
    <lineage>
        <taxon>Eukaryota</taxon>
        <taxon>Metazoa</taxon>
        <taxon>Ecdysozoa</taxon>
        <taxon>Arthropoda</taxon>
        <taxon>Chelicerata</taxon>
        <taxon>Arachnida</taxon>
        <taxon>Acari</taxon>
        <taxon>Parasitiformes</taxon>
        <taxon>Ixodida</taxon>
        <taxon>Ixodoidea</taxon>
        <taxon>Ixodidae</taxon>
        <taxon>Hyalomminae</taxon>
        <taxon>Hyalomma</taxon>
    </lineage>
</organism>
<proteinExistence type="predicted"/>
<dbReference type="EMBL" id="CM023484">
    <property type="protein sequence ID" value="KAH6934568.1"/>
    <property type="molecule type" value="Genomic_DNA"/>
</dbReference>
<evidence type="ECO:0000313" key="2">
    <source>
        <dbReference type="Proteomes" id="UP000821845"/>
    </source>
</evidence>
<evidence type="ECO:0000313" key="1">
    <source>
        <dbReference type="EMBL" id="KAH6934568.1"/>
    </source>
</evidence>
<comment type="caution">
    <text evidence="1">The sequence shown here is derived from an EMBL/GenBank/DDBJ whole genome shotgun (WGS) entry which is preliminary data.</text>
</comment>